<evidence type="ECO:0000256" key="1">
    <source>
        <dbReference type="SAM" id="SignalP"/>
    </source>
</evidence>
<accession>A0A328ARK7</accession>
<organism evidence="2 3">
    <name type="scientific">Phenylobacterium soli</name>
    <dbReference type="NCBI Taxonomy" id="2170551"/>
    <lineage>
        <taxon>Bacteria</taxon>
        <taxon>Pseudomonadati</taxon>
        <taxon>Pseudomonadota</taxon>
        <taxon>Alphaproteobacteria</taxon>
        <taxon>Caulobacterales</taxon>
        <taxon>Caulobacteraceae</taxon>
        <taxon>Phenylobacterium</taxon>
    </lineage>
</organism>
<proteinExistence type="predicted"/>
<name>A0A328ARK7_9CAUL</name>
<keyword evidence="3" id="KW-1185">Reference proteome</keyword>
<protein>
    <submittedName>
        <fullName evidence="2">Uncharacterized protein</fullName>
    </submittedName>
</protein>
<gene>
    <name evidence="2" type="ORF">DJ017_14200</name>
</gene>
<dbReference type="Proteomes" id="UP000249254">
    <property type="component" value="Unassembled WGS sequence"/>
</dbReference>
<dbReference type="EMBL" id="QFYQ01000001">
    <property type="protein sequence ID" value="RAK55578.1"/>
    <property type="molecule type" value="Genomic_DNA"/>
</dbReference>
<feature type="signal peptide" evidence="1">
    <location>
        <begin position="1"/>
        <end position="21"/>
    </location>
</feature>
<sequence length="109" mass="12016">MQRTAAVLAGALVLIGGGVAAADEPGVQITNLDQADAIVSVIDRNDGDRLILDHYRINHGETYSVTPRFGRDHSYDLRWHAERTSDHKAKDGECFGRETPCGIDLWEAR</sequence>
<comment type="caution">
    <text evidence="2">The sequence shown here is derived from an EMBL/GenBank/DDBJ whole genome shotgun (WGS) entry which is preliminary data.</text>
</comment>
<evidence type="ECO:0000313" key="2">
    <source>
        <dbReference type="EMBL" id="RAK55578.1"/>
    </source>
</evidence>
<feature type="chain" id="PRO_5016300669" evidence="1">
    <location>
        <begin position="22"/>
        <end position="109"/>
    </location>
</feature>
<keyword evidence="1" id="KW-0732">Signal</keyword>
<dbReference type="AlphaFoldDB" id="A0A328ARK7"/>
<evidence type="ECO:0000313" key="3">
    <source>
        <dbReference type="Proteomes" id="UP000249254"/>
    </source>
</evidence>
<reference evidence="3" key="1">
    <citation type="submission" date="2018-05" db="EMBL/GenBank/DDBJ databases">
        <authorList>
            <person name="Li X."/>
        </authorList>
    </citation>
    <scope>NUCLEOTIDE SEQUENCE [LARGE SCALE GENOMIC DNA]</scope>
    <source>
        <strain evidence="3">LX32</strain>
    </source>
</reference>